<name>A0A2P2QZI9_RHIMU</name>
<proteinExistence type="predicted"/>
<accession>A0A2P2QZI9</accession>
<dbReference type="AlphaFoldDB" id="A0A2P2QZI9"/>
<protein>
    <submittedName>
        <fullName evidence="1">Uncharacterized protein</fullName>
    </submittedName>
</protein>
<sequence length="30" mass="3393">MSTAENAEVTLALLFAVRYRVRTAIVFVNH</sequence>
<organism evidence="1">
    <name type="scientific">Rhizophora mucronata</name>
    <name type="common">Asiatic mangrove</name>
    <dbReference type="NCBI Taxonomy" id="61149"/>
    <lineage>
        <taxon>Eukaryota</taxon>
        <taxon>Viridiplantae</taxon>
        <taxon>Streptophyta</taxon>
        <taxon>Embryophyta</taxon>
        <taxon>Tracheophyta</taxon>
        <taxon>Spermatophyta</taxon>
        <taxon>Magnoliopsida</taxon>
        <taxon>eudicotyledons</taxon>
        <taxon>Gunneridae</taxon>
        <taxon>Pentapetalae</taxon>
        <taxon>rosids</taxon>
        <taxon>fabids</taxon>
        <taxon>Malpighiales</taxon>
        <taxon>Rhizophoraceae</taxon>
        <taxon>Rhizophora</taxon>
    </lineage>
</organism>
<dbReference type="EMBL" id="GGEC01091820">
    <property type="protein sequence ID" value="MBX72304.1"/>
    <property type="molecule type" value="Transcribed_RNA"/>
</dbReference>
<evidence type="ECO:0000313" key="1">
    <source>
        <dbReference type="EMBL" id="MBX72304.1"/>
    </source>
</evidence>
<reference evidence="1" key="1">
    <citation type="submission" date="2018-02" db="EMBL/GenBank/DDBJ databases">
        <title>Rhizophora mucronata_Transcriptome.</title>
        <authorList>
            <person name="Meera S.P."/>
            <person name="Sreeshan A."/>
            <person name="Augustine A."/>
        </authorList>
    </citation>
    <scope>NUCLEOTIDE SEQUENCE</scope>
    <source>
        <tissue evidence="1">Leaf</tissue>
    </source>
</reference>